<keyword evidence="1" id="KW-1133">Transmembrane helix</keyword>
<organism evidence="3 4">
    <name type="scientific">Trichinella britovi</name>
    <name type="common">Parasitic roundworm</name>
    <dbReference type="NCBI Taxonomy" id="45882"/>
    <lineage>
        <taxon>Eukaryota</taxon>
        <taxon>Metazoa</taxon>
        <taxon>Ecdysozoa</taxon>
        <taxon>Nematoda</taxon>
        <taxon>Enoplea</taxon>
        <taxon>Dorylaimia</taxon>
        <taxon>Trichinellida</taxon>
        <taxon>Trichinellidae</taxon>
        <taxon>Trichinella</taxon>
    </lineage>
</organism>
<dbReference type="InterPro" id="IPR029071">
    <property type="entry name" value="Ubiquitin-like_domsf"/>
</dbReference>
<dbReference type="OrthoDB" id="6266673at2759"/>
<dbReference type="InterPro" id="IPR014847">
    <property type="entry name" value="FA"/>
</dbReference>
<dbReference type="InterPro" id="IPR035963">
    <property type="entry name" value="FERM_2"/>
</dbReference>
<feature type="domain" description="FERM" evidence="2">
    <location>
        <begin position="22"/>
        <end position="319"/>
    </location>
</feature>
<dbReference type="Gene3D" id="2.30.29.30">
    <property type="entry name" value="Pleckstrin-homology domain (PH domain)/Phosphotyrosine-binding domain (PTB)"/>
    <property type="match status" value="1"/>
</dbReference>
<dbReference type="PRINTS" id="PR00935">
    <property type="entry name" value="BAND41"/>
</dbReference>
<proteinExistence type="predicted"/>
<keyword evidence="1" id="KW-0812">Transmembrane</keyword>
<dbReference type="STRING" id="45882.A0A0V1D7L9"/>
<accession>A0A0V1D7L9</accession>
<dbReference type="FunFam" id="1.20.80.10:FF:000006">
    <property type="entry name" value="FERM domain-containing protein 5 isoform X1"/>
    <property type="match status" value="1"/>
</dbReference>
<dbReference type="InterPro" id="IPR014352">
    <property type="entry name" value="FERM/acyl-CoA-bd_prot_sf"/>
</dbReference>
<feature type="transmembrane region" description="Helical" evidence="1">
    <location>
        <begin position="561"/>
        <end position="578"/>
    </location>
</feature>
<sequence>MDSKFSTMLSRVGSYSTVSKVMRCKVFLLDDNNAIDVEYNKGDTGEQLLNQVCDQLNIAEKDYFGLRFVDKNRYWIDLTKPIIRQVRSSDLRHLCLLLRVRFFPEDPSIIKEEYTRYLFVKQLRRDIRRRRLYCPSKEAEQLGGYFLQGTLGDYNPQEHPDGYVSKIKMFPNQIPRLEDKIEAFHKTLVGMTPAEADMNILKIAVTLETYGFHPFSVIAENNVNLYLGTTPSGVVAYEFQTKVFSYKWDAIHKFDFVNKELIIQLEDGHELSSMSNGLHKQSPHAKKKNSLRFICNSAIYCKQLWKDLLAQKAFFTCKKASDVPRQSSKRQLFHRKCTFRYSGRVFQELKENSDYTPRKPPVFRRSGVICSSPRDSFYLNECSAMDTDLDDIPEVDMLPLEEKLKYNELPANSNREEHLKMDSASSCKTNFEEPNNAVKKTSISRYTVITQPVLHDSEQEPTANGIAKIQSNNNNNNNNAHLNMLMELEPHHRSFNADLDQQGIFKTSTPVVVQQHNVAEDKQWKAFDSKNAVSNEESNGKMENSLAVEKRGYFFPISKKAMFFAFVVSMMILFYVGFMKRQEFDCEIYLKNMRNYFSFRSFRLDYYQKVVYDWWNQLRLWNN</sequence>
<dbReference type="Pfam" id="PF09380">
    <property type="entry name" value="FERM_C"/>
    <property type="match status" value="1"/>
</dbReference>
<dbReference type="Gene3D" id="1.20.80.10">
    <property type="match status" value="1"/>
</dbReference>
<dbReference type="SUPFAM" id="SSF54236">
    <property type="entry name" value="Ubiquitin-like"/>
    <property type="match status" value="1"/>
</dbReference>
<reference evidence="3 4" key="1">
    <citation type="submission" date="2015-01" db="EMBL/GenBank/DDBJ databases">
        <title>Evolution of Trichinella species and genotypes.</title>
        <authorList>
            <person name="Korhonen P.K."/>
            <person name="Edoardo P."/>
            <person name="Giuseppe L.R."/>
            <person name="Gasser R.B."/>
        </authorList>
    </citation>
    <scope>NUCLEOTIDE SEQUENCE [LARGE SCALE GENOMIC DNA]</scope>
    <source>
        <strain evidence="3">ISS120</strain>
    </source>
</reference>
<gene>
    <name evidence="3" type="primary">Frmd5</name>
    <name evidence="3" type="ORF">T03_11989</name>
</gene>
<evidence type="ECO:0000313" key="4">
    <source>
        <dbReference type="Proteomes" id="UP000054653"/>
    </source>
</evidence>
<dbReference type="Proteomes" id="UP000054653">
    <property type="component" value="Unassembled WGS sequence"/>
</dbReference>
<dbReference type="Gene3D" id="3.10.20.90">
    <property type="entry name" value="Phosphatidylinositol 3-kinase Catalytic Subunit, Chain A, domain 1"/>
    <property type="match status" value="1"/>
</dbReference>
<dbReference type="InterPro" id="IPR019749">
    <property type="entry name" value="Band_41_domain"/>
</dbReference>
<dbReference type="Pfam" id="PF09379">
    <property type="entry name" value="FERM_N"/>
    <property type="match status" value="1"/>
</dbReference>
<evidence type="ECO:0000313" key="3">
    <source>
        <dbReference type="EMBL" id="KRY57504.1"/>
    </source>
</evidence>
<keyword evidence="1" id="KW-0472">Membrane</keyword>
<dbReference type="EMBL" id="JYDI01000030">
    <property type="protein sequence ID" value="KRY57504.1"/>
    <property type="molecule type" value="Genomic_DNA"/>
</dbReference>
<keyword evidence="4" id="KW-1185">Reference proteome</keyword>
<comment type="caution">
    <text evidence="3">The sequence shown here is derived from an EMBL/GenBank/DDBJ whole genome shotgun (WGS) entry which is preliminary data.</text>
</comment>
<dbReference type="PANTHER" id="PTHR23280:SF32">
    <property type="entry name" value="FI22325P1"/>
    <property type="match status" value="1"/>
</dbReference>
<dbReference type="Pfam" id="PF00373">
    <property type="entry name" value="FERM_M"/>
    <property type="match status" value="1"/>
</dbReference>
<dbReference type="SMART" id="SM01196">
    <property type="entry name" value="FERM_C"/>
    <property type="match status" value="1"/>
</dbReference>
<evidence type="ECO:0000259" key="2">
    <source>
        <dbReference type="PROSITE" id="PS50057"/>
    </source>
</evidence>
<dbReference type="InterPro" id="IPR018979">
    <property type="entry name" value="FERM_N"/>
</dbReference>
<dbReference type="InterPro" id="IPR018980">
    <property type="entry name" value="FERM_PH-like_C"/>
</dbReference>
<protein>
    <submittedName>
        <fullName evidence="3">FERM domain-containing protein 5</fullName>
    </submittedName>
</protein>
<dbReference type="InterPro" id="IPR019748">
    <property type="entry name" value="FERM_central"/>
</dbReference>
<dbReference type="OMA" id="MELEPHH"/>
<dbReference type="GO" id="GO:0005856">
    <property type="term" value="C:cytoskeleton"/>
    <property type="evidence" value="ECO:0007669"/>
    <property type="project" value="TreeGrafter"/>
</dbReference>
<dbReference type="SMART" id="SM01195">
    <property type="entry name" value="FA"/>
    <property type="match status" value="1"/>
</dbReference>
<dbReference type="InterPro" id="IPR000299">
    <property type="entry name" value="FERM_domain"/>
</dbReference>
<dbReference type="SUPFAM" id="SSF47031">
    <property type="entry name" value="Second domain of FERM"/>
    <property type="match status" value="1"/>
</dbReference>
<dbReference type="InterPro" id="IPR011993">
    <property type="entry name" value="PH-like_dom_sf"/>
</dbReference>
<dbReference type="PROSITE" id="PS50057">
    <property type="entry name" value="FERM_3"/>
    <property type="match status" value="1"/>
</dbReference>
<dbReference type="PANTHER" id="PTHR23280">
    <property type="entry name" value="4.1 G PROTEIN"/>
    <property type="match status" value="1"/>
</dbReference>
<dbReference type="SUPFAM" id="SSF50729">
    <property type="entry name" value="PH domain-like"/>
    <property type="match status" value="1"/>
</dbReference>
<dbReference type="CDD" id="cd14473">
    <property type="entry name" value="FERM_B-lobe"/>
    <property type="match status" value="1"/>
</dbReference>
<dbReference type="SMART" id="SM00295">
    <property type="entry name" value="B41"/>
    <property type="match status" value="1"/>
</dbReference>
<dbReference type="GO" id="GO:0031032">
    <property type="term" value="P:actomyosin structure organization"/>
    <property type="evidence" value="ECO:0007669"/>
    <property type="project" value="TreeGrafter"/>
</dbReference>
<dbReference type="AlphaFoldDB" id="A0A0V1D7L9"/>
<name>A0A0V1D7L9_TRIBR</name>
<evidence type="ECO:0000256" key="1">
    <source>
        <dbReference type="SAM" id="Phobius"/>
    </source>
</evidence>